<organism evidence="1 2">
    <name type="scientific">Dioscorea alata</name>
    <name type="common">Purple yam</name>
    <dbReference type="NCBI Taxonomy" id="55571"/>
    <lineage>
        <taxon>Eukaryota</taxon>
        <taxon>Viridiplantae</taxon>
        <taxon>Streptophyta</taxon>
        <taxon>Embryophyta</taxon>
        <taxon>Tracheophyta</taxon>
        <taxon>Spermatophyta</taxon>
        <taxon>Magnoliopsida</taxon>
        <taxon>Liliopsida</taxon>
        <taxon>Dioscoreales</taxon>
        <taxon>Dioscoreaceae</taxon>
        <taxon>Dioscorea</taxon>
    </lineage>
</organism>
<proteinExistence type="predicted"/>
<evidence type="ECO:0000313" key="2">
    <source>
        <dbReference type="Proteomes" id="UP000827976"/>
    </source>
</evidence>
<dbReference type="Proteomes" id="UP000827976">
    <property type="component" value="Chromosome 4"/>
</dbReference>
<comment type="caution">
    <text evidence="1">The sequence shown here is derived from an EMBL/GenBank/DDBJ whole genome shotgun (WGS) entry which is preliminary data.</text>
</comment>
<keyword evidence="2" id="KW-1185">Reference proteome</keyword>
<sequence>MHRMMVPLLGGMMTIYIRTLTGKSIQLQVENSDTVLNIKYKIKEKQDIAIEEQRLVFSGKQLEDEQTLADYQIQSGSTIYLVLRLRGGSGGGAAAAALGLYI</sequence>
<evidence type="ECO:0000313" key="1">
    <source>
        <dbReference type="EMBL" id="KAH7687683.1"/>
    </source>
</evidence>
<dbReference type="EMBL" id="CM037014">
    <property type="protein sequence ID" value="KAH7687683.1"/>
    <property type="molecule type" value="Genomic_DNA"/>
</dbReference>
<reference evidence="2" key="1">
    <citation type="journal article" date="2022" name="Nat. Commun.">
        <title>Chromosome evolution and the genetic basis of agronomically important traits in greater yam.</title>
        <authorList>
            <person name="Bredeson J.V."/>
            <person name="Lyons J.B."/>
            <person name="Oniyinde I.O."/>
            <person name="Okereke N.R."/>
            <person name="Kolade O."/>
            <person name="Nnabue I."/>
            <person name="Nwadili C.O."/>
            <person name="Hribova E."/>
            <person name="Parker M."/>
            <person name="Nwogha J."/>
            <person name="Shu S."/>
            <person name="Carlson J."/>
            <person name="Kariba R."/>
            <person name="Muthemba S."/>
            <person name="Knop K."/>
            <person name="Barton G.J."/>
            <person name="Sherwood A.V."/>
            <person name="Lopez-Montes A."/>
            <person name="Asiedu R."/>
            <person name="Jamnadass R."/>
            <person name="Muchugi A."/>
            <person name="Goodstein D."/>
            <person name="Egesi C.N."/>
            <person name="Featherston J."/>
            <person name="Asfaw A."/>
            <person name="Simpson G.G."/>
            <person name="Dolezel J."/>
            <person name="Hendre P.S."/>
            <person name="Van Deynze A."/>
            <person name="Kumar P.L."/>
            <person name="Obidiegwu J.E."/>
            <person name="Bhattacharjee R."/>
            <person name="Rokhsar D.S."/>
        </authorList>
    </citation>
    <scope>NUCLEOTIDE SEQUENCE [LARGE SCALE GENOMIC DNA]</scope>
    <source>
        <strain evidence="2">cv. TDa95/00328</strain>
    </source>
</reference>
<name>A0ACB7WIL1_DIOAL</name>
<accession>A0ACB7WIL1</accession>
<gene>
    <name evidence="1" type="ORF">IHE45_04G181800</name>
</gene>
<protein>
    <submittedName>
        <fullName evidence="1">Ubiquitin C protein</fullName>
    </submittedName>
</protein>